<keyword evidence="5" id="KW-1185">Reference proteome</keyword>
<sequence>MKRLSSVIKLVNILWLSIFSQAAFAEAATFQGKNLVFDTMPVMEVKTDKSNIYAFKYAANQEYTLKANITNMSEHQQKYRIELLNAFDNQNGQIVYQANSAKNGLRNLAAKPTKNGTVAGHQEVEVELKLTAPKTPINGVKLGGFGLTEVSDENTGYIKNDISFVTSVLLSADDDVETSDLSTIKLLKVNSIYSKNEKGYQLSFKNSGNKIITNMSANININNQTKQVLKNISVTPDSEMTLFVPDEQPNNQIKAAKVTLKKARQSRFLTYKGQTTPVVKTDEKSYSKIYILLGIVLFIILGLGCFTLIRRGEKDGQ</sequence>
<evidence type="ECO:0000313" key="5">
    <source>
        <dbReference type="Proteomes" id="UP000030643"/>
    </source>
</evidence>
<protein>
    <recommendedName>
        <fullName evidence="3">WxL Interacting Protein peptidoglycan binding domain-containing protein</fullName>
    </recommendedName>
</protein>
<feature type="domain" description="WxL Interacting Protein peptidoglycan binding" evidence="3">
    <location>
        <begin position="48"/>
        <end position="148"/>
    </location>
</feature>
<gene>
    <name evidence="4" type="ORF">WOSG25_160200</name>
</gene>
<dbReference type="OrthoDB" id="2141036at2"/>
<evidence type="ECO:0000256" key="1">
    <source>
        <dbReference type="SAM" id="Phobius"/>
    </source>
</evidence>
<dbReference type="Proteomes" id="UP000030643">
    <property type="component" value="Unassembled WGS sequence"/>
</dbReference>
<dbReference type="RefSeq" id="WP_027699735.1">
    <property type="nucleotide sequence ID" value="NZ_DF820499.1"/>
</dbReference>
<dbReference type="EMBL" id="DF820499">
    <property type="protein sequence ID" value="GAK31805.1"/>
    <property type="molecule type" value="Genomic_DNA"/>
</dbReference>
<feature type="transmembrane region" description="Helical" evidence="1">
    <location>
        <begin position="289"/>
        <end position="309"/>
    </location>
</feature>
<dbReference type="STRING" id="1329250.WOSG25_160200"/>
<keyword evidence="1" id="KW-0472">Membrane</keyword>
<name>A0A069CVL7_WEIOS</name>
<feature type="chain" id="PRO_5038345995" description="WxL Interacting Protein peptidoglycan binding domain-containing protein" evidence="2">
    <location>
        <begin position="26"/>
        <end position="317"/>
    </location>
</feature>
<reference evidence="5" key="1">
    <citation type="journal article" date="2014" name="Genome Announc.">
        <title>Draft genome sequence of Weissella oryzae SG25T, isolated from fermented rice grains.</title>
        <authorList>
            <person name="Tanizawa Y."/>
            <person name="Fujisawa T."/>
            <person name="Mochizuki T."/>
            <person name="Kaminuma E."/>
            <person name="Suzuki Y."/>
            <person name="Nakamura Y."/>
            <person name="Tohno M."/>
        </authorList>
    </citation>
    <scope>NUCLEOTIDE SEQUENCE [LARGE SCALE GENOMIC DNA]</scope>
    <source>
        <strain evidence="5">DSM 25784 / JCM 18191 / LMG 30913 / SG25</strain>
    </source>
</reference>
<evidence type="ECO:0000259" key="3">
    <source>
        <dbReference type="Pfam" id="PF06030"/>
    </source>
</evidence>
<organism evidence="4 5">
    <name type="scientific">Weissella oryzae (strain DSM 25784 / JCM 18191 / LMG 30913 / SG25)</name>
    <dbReference type="NCBI Taxonomy" id="1329250"/>
    <lineage>
        <taxon>Bacteria</taxon>
        <taxon>Bacillati</taxon>
        <taxon>Bacillota</taxon>
        <taxon>Bacilli</taxon>
        <taxon>Lactobacillales</taxon>
        <taxon>Lactobacillaceae</taxon>
        <taxon>Weissella</taxon>
    </lineage>
</organism>
<dbReference type="Pfam" id="PF06030">
    <property type="entry name" value="WxLIP_PGBD"/>
    <property type="match status" value="1"/>
</dbReference>
<feature type="signal peptide" evidence="2">
    <location>
        <begin position="1"/>
        <end position="25"/>
    </location>
</feature>
<keyword evidence="1" id="KW-1133">Transmembrane helix</keyword>
<accession>A0A069CVL7</accession>
<evidence type="ECO:0000313" key="4">
    <source>
        <dbReference type="EMBL" id="GAK31805.1"/>
    </source>
</evidence>
<evidence type="ECO:0000256" key="2">
    <source>
        <dbReference type="SAM" id="SignalP"/>
    </source>
</evidence>
<proteinExistence type="predicted"/>
<keyword evidence="1" id="KW-0812">Transmembrane</keyword>
<dbReference type="AlphaFoldDB" id="A0A069CVL7"/>
<keyword evidence="2" id="KW-0732">Signal</keyword>
<dbReference type="InterPro" id="IPR010317">
    <property type="entry name" value="WxLIP_PGBD"/>
</dbReference>